<proteinExistence type="predicted"/>
<sequence>MPSLWWSNNVNLDSENPLPIPPGLEFDLYNRLHDLTIFRRPMLEGALVQASLSQSWPLGMALVLYRNSQGEEYDKVFNHLDMLHAPLEEKFEPVIPLASPDVVEGHVPPPVMPGDVVPPVIGEDLNTLFTLIVPLNATILMIVYPISNDDEAEKKVDIVFNVASGSRPGKKKKTKSKKTIGDAFGASTSRVGAGDEHLEEIHVTWTQFEKKRYKITTLHEDDQEMAYSLWRRRHNPL</sequence>
<dbReference type="Proteomes" id="UP001151760">
    <property type="component" value="Unassembled WGS sequence"/>
</dbReference>
<organism evidence="1 2">
    <name type="scientific">Tanacetum coccineum</name>
    <dbReference type="NCBI Taxonomy" id="301880"/>
    <lineage>
        <taxon>Eukaryota</taxon>
        <taxon>Viridiplantae</taxon>
        <taxon>Streptophyta</taxon>
        <taxon>Embryophyta</taxon>
        <taxon>Tracheophyta</taxon>
        <taxon>Spermatophyta</taxon>
        <taxon>Magnoliopsida</taxon>
        <taxon>eudicotyledons</taxon>
        <taxon>Gunneridae</taxon>
        <taxon>Pentapetalae</taxon>
        <taxon>asterids</taxon>
        <taxon>campanulids</taxon>
        <taxon>Asterales</taxon>
        <taxon>Asteraceae</taxon>
        <taxon>Asteroideae</taxon>
        <taxon>Anthemideae</taxon>
        <taxon>Anthemidinae</taxon>
        <taxon>Tanacetum</taxon>
    </lineage>
</organism>
<evidence type="ECO:0000313" key="2">
    <source>
        <dbReference type="Proteomes" id="UP001151760"/>
    </source>
</evidence>
<accession>A0ABQ5B9M4</accession>
<dbReference type="EMBL" id="BQNB010013074">
    <property type="protein sequence ID" value="GJT11530.1"/>
    <property type="molecule type" value="Genomic_DNA"/>
</dbReference>
<comment type="caution">
    <text evidence="1">The sequence shown here is derived from an EMBL/GenBank/DDBJ whole genome shotgun (WGS) entry which is preliminary data.</text>
</comment>
<protein>
    <submittedName>
        <fullName evidence="1">Uncharacterized protein</fullName>
    </submittedName>
</protein>
<keyword evidence="2" id="KW-1185">Reference proteome</keyword>
<evidence type="ECO:0000313" key="1">
    <source>
        <dbReference type="EMBL" id="GJT11530.1"/>
    </source>
</evidence>
<reference evidence="1" key="1">
    <citation type="journal article" date="2022" name="Int. J. Mol. Sci.">
        <title>Draft Genome of Tanacetum Coccineum: Genomic Comparison of Closely Related Tanacetum-Family Plants.</title>
        <authorList>
            <person name="Yamashiro T."/>
            <person name="Shiraishi A."/>
            <person name="Nakayama K."/>
            <person name="Satake H."/>
        </authorList>
    </citation>
    <scope>NUCLEOTIDE SEQUENCE</scope>
</reference>
<name>A0ABQ5B9M4_9ASTR</name>
<reference evidence="1" key="2">
    <citation type="submission" date="2022-01" db="EMBL/GenBank/DDBJ databases">
        <authorList>
            <person name="Yamashiro T."/>
            <person name="Shiraishi A."/>
            <person name="Satake H."/>
            <person name="Nakayama K."/>
        </authorList>
    </citation>
    <scope>NUCLEOTIDE SEQUENCE</scope>
</reference>
<gene>
    <name evidence="1" type="ORF">Tco_0858572</name>
</gene>